<keyword evidence="3" id="KW-1185">Reference proteome</keyword>
<proteinExistence type="predicted"/>
<comment type="caution">
    <text evidence="2">The sequence shown here is derived from an EMBL/GenBank/DDBJ whole genome shotgun (WGS) entry which is preliminary data.</text>
</comment>
<reference evidence="2" key="1">
    <citation type="submission" date="2018-03" db="EMBL/GenBank/DDBJ databases">
        <authorList>
            <person name="Guldener U."/>
        </authorList>
    </citation>
    <scope>NUCLEOTIDE SEQUENCE</scope>
</reference>
<evidence type="ECO:0000313" key="2">
    <source>
        <dbReference type="EMBL" id="SPJ92398.1"/>
    </source>
</evidence>
<feature type="region of interest" description="Disordered" evidence="1">
    <location>
        <begin position="1"/>
        <end position="56"/>
    </location>
</feature>
<feature type="compositionally biased region" description="Acidic residues" evidence="1">
    <location>
        <begin position="25"/>
        <end position="51"/>
    </location>
</feature>
<evidence type="ECO:0000256" key="1">
    <source>
        <dbReference type="SAM" id="MobiDB-lite"/>
    </source>
</evidence>
<sequence>MLEQLWSDPVWEDQPPTSLVHMEEHGEDEIEEEGEEEENSENEDESDYEDSSDIKDAEDKIYRYAWPEQDSSCFDEESAIEGQSSALFTHEGQEADDPCGDVVLELCYSMAIEDFEDGTASSSLLVYFSAVRGLSRPAADEYLRSHQFTPVLSRLIYCTRLIFLEMTLPRFPHTYAGIPARPSYGHLKRLMPIRTEKMCDGTMSPLGEFLSLLSYGRALSRSEGPVYHFHWSEDNQILSWDGCSHLSMANFRGLAREALRQATIQCQRLMFDWEPADPDLSSLRDRLSTAKSGCSFVTDPANGLNDAYLELFMRACTSSIDGMLKSRGQGQSLWNTEAAQAYLDAHDASLKTLMVLCYLDGGQAARISELLTIEHLRQNHAKFTADEISEIIKAVDAIPGLVRRQEELHDFQFPDASNEAIPYLEPPRGGMLGCPTCDYFASNKRDIQAYYRKKHGWENDWKKGGNIKKKLEQPRETPWIEGVYCQRFFRRRWASRWFQVRKDDESEVQTTISHEPREDVVKRLMRVHQEQVDRFNAAEEDEIKVADEKKEPSAWLERTGWADHLQKFKAKKDLLPLVAPVQEDEPVLQVMCDTFDRVANHAKAAAAPSTVGLAALYQIERK</sequence>
<dbReference type="EMBL" id="ONZP01000947">
    <property type="protein sequence ID" value="SPJ92398.1"/>
    <property type="molecule type" value="Genomic_DNA"/>
</dbReference>
<dbReference type="Proteomes" id="UP001187734">
    <property type="component" value="Unassembled WGS sequence"/>
</dbReference>
<gene>
    <name evidence="2" type="ORF">FTOL_13684</name>
</gene>
<name>A0AAE8MMZ4_9HYPO</name>
<evidence type="ECO:0000313" key="3">
    <source>
        <dbReference type="Proteomes" id="UP001187734"/>
    </source>
</evidence>
<organism evidence="2 3">
    <name type="scientific">Fusarium torulosum</name>
    <dbReference type="NCBI Taxonomy" id="33205"/>
    <lineage>
        <taxon>Eukaryota</taxon>
        <taxon>Fungi</taxon>
        <taxon>Dikarya</taxon>
        <taxon>Ascomycota</taxon>
        <taxon>Pezizomycotina</taxon>
        <taxon>Sordariomycetes</taxon>
        <taxon>Hypocreomycetidae</taxon>
        <taxon>Hypocreales</taxon>
        <taxon>Nectriaceae</taxon>
        <taxon>Fusarium</taxon>
    </lineage>
</organism>
<dbReference type="AlphaFoldDB" id="A0AAE8MMZ4"/>
<accession>A0AAE8MMZ4</accession>
<protein>
    <submittedName>
        <fullName evidence="2">Uncharacterized protein</fullName>
    </submittedName>
</protein>